<keyword evidence="3" id="KW-1185">Reference proteome</keyword>
<evidence type="ECO:0000313" key="3">
    <source>
        <dbReference type="Proteomes" id="UP000265520"/>
    </source>
</evidence>
<reference evidence="2 3" key="1">
    <citation type="journal article" date="2018" name="Front. Plant Sci.">
        <title>Red Clover (Trifolium pratense) and Zigzag Clover (T. medium) - A Picture of Genomic Similarities and Differences.</title>
        <authorList>
            <person name="Dluhosova J."/>
            <person name="Istvanek J."/>
            <person name="Nedelnik J."/>
            <person name="Repkova J."/>
        </authorList>
    </citation>
    <scope>NUCLEOTIDE SEQUENCE [LARGE SCALE GENOMIC DNA]</scope>
    <source>
        <strain evidence="3">cv. 10/8</strain>
        <tissue evidence="2">Leaf</tissue>
    </source>
</reference>
<name>A0A392VU13_9FABA</name>
<feature type="compositionally biased region" description="Low complexity" evidence="1">
    <location>
        <begin position="32"/>
        <end position="47"/>
    </location>
</feature>
<accession>A0A392VU13</accession>
<organism evidence="2 3">
    <name type="scientific">Trifolium medium</name>
    <dbReference type="NCBI Taxonomy" id="97028"/>
    <lineage>
        <taxon>Eukaryota</taxon>
        <taxon>Viridiplantae</taxon>
        <taxon>Streptophyta</taxon>
        <taxon>Embryophyta</taxon>
        <taxon>Tracheophyta</taxon>
        <taxon>Spermatophyta</taxon>
        <taxon>Magnoliopsida</taxon>
        <taxon>eudicotyledons</taxon>
        <taxon>Gunneridae</taxon>
        <taxon>Pentapetalae</taxon>
        <taxon>rosids</taxon>
        <taxon>fabids</taxon>
        <taxon>Fabales</taxon>
        <taxon>Fabaceae</taxon>
        <taxon>Papilionoideae</taxon>
        <taxon>50 kb inversion clade</taxon>
        <taxon>NPAAA clade</taxon>
        <taxon>Hologalegina</taxon>
        <taxon>IRL clade</taxon>
        <taxon>Trifolieae</taxon>
        <taxon>Trifolium</taxon>
    </lineage>
</organism>
<evidence type="ECO:0000256" key="1">
    <source>
        <dbReference type="SAM" id="MobiDB-lite"/>
    </source>
</evidence>
<proteinExistence type="predicted"/>
<dbReference type="AlphaFoldDB" id="A0A392VU13"/>
<comment type="caution">
    <text evidence="2">The sequence shown here is derived from an EMBL/GenBank/DDBJ whole genome shotgun (WGS) entry which is preliminary data.</text>
</comment>
<evidence type="ECO:0000313" key="2">
    <source>
        <dbReference type="EMBL" id="MCI90939.1"/>
    </source>
</evidence>
<sequence length="67" mass="7093">SSVCGFAFGLVQIQSPLAAPRAHAPRQPPAQPAAAPQPHAQPAAPLPDAERSLHVRARNIESYHLIL</sequence>
<feature type="non-terminal residue" evidence="2">
    <location>
        <position position="1"/>
    </location>
</feature>
<dbReference type="Proteomes" id="UP000265520">
    <property type="component" value="Unassembled WGS sequence"/>
</dbReference>
<protein>
    <submittedName>
        <fullName evidence="2">Uncharacterized protein</fullName>
    </submittedName>
</protein>
<dbReference type="EMBL" id="LXQA011258520">
    <property type="protein sequence ID" value="MCI90939.1"/>
    <property type="molecule type" value="Genomic_DNA"/>
</dbReference>
<feature type="region of interest" description="Disordered" evidence="1">
    <location>
        <begin position="19"/>
        <end position="50"/>
    </location>
</feature>